<dbReference type="CDD" id="cd09597">
    <property type="entry name" value="M4_TLP"/>
    <property type="match status" value="1"/>
</dbReference>
<evidence type="ECO:0000256" key="6">
    <source>
        <dbReference type="ARBA" id="ARBA00022833"/>
    </source>
</evidence>
<dbReference type="InterPro" id="IPR050728">
    <property type="entry name" value="Zinc_Metalloprotease_M4"/>
</dbReference>
<organism evidence="14 15">
    <name type="scientific">Portibacter lacus</name>
    <dbReference type="NCBI Taxonomy" id="1099794"/>
    <lineage>
        <taxon>Bacteria</taxon>
        <taxon>Pseudomonadati</taxon>
        <taxon>Bacteroidota</taxon>
        <taxon>Saprospiria</taxon>
        <taxon>Saprospirales</taxon>
        <taxon>Haliscomenobacteraceae</taxon>
        <taxon>Portibacter</taxon>
    </lineage>
</organism>
<dbReference type="InterPro" id="IPR026444">
    <property type="entry name" value="Secre_tail"/>
</dbReference>
<dbReference type="Proteomes" id="UP001156666">
    <property type="component" value="Unassembled WGS sequence"/>
</dbReference>
<dbReference type="InterPro" id="IPR027268">
    <property type="entry name" value="Peptidase_M4/M1_CTD_sf"/>
</dbReference>
<accession>A0AA37SS61</accession>
<comment type="caution">
    <text evidence="14">The sequence shown here is derived from an EMBL/GenBank/DDBJ whole genome shotgun (WGS) entry which is preliminary data.</text>
</comment>
<evidence type="ECO:0000256" key="8">
    <source>
        <dbReference type="PIRSR" id="PIRSR623612-1"/>
    </source>
</evidence>
<feature type="domain" description="Secretion system C-terminal sorting" evidence="13">
    <location>
        <begin position="939"/>
        <end position="1008"/>
    </location>
</feature>
<evidence type="ECO:0000259" key="12">
    <source>
        <dbReference type="Pfam" id="PF07504"/>
    </source>
</evidence>
<dbReference type="InterPro" id="IPR001570">
    <property type="entry name" value="Peptidase_M4_C_domain"/>
</dbReference>
<feature type="domain" description="Peptidase M4" evidence="10">
    <location>
        <begin position="282"/>
        <end position="442"/>
    </location>
</feature>
<dbReference type="SUPFAM" id="SSF82171">
    <property type="entry name" value="DPP6 N-terminal domain-like"/>
    <property type="match status" value="1"/>
</dbReference>
<feature type="domain" description="FTP" evidence="12">
    <location>
        <begin position="117"/>
        <end position="163"/>
    </location>
</feature>
<keyword evidence="2" id="KW-0645">Protease</keyword>
<evidence type="ECO:0000256" key="2">
    <source>
        <dbReference type="ARBA" id="ARBA00022670"/>
    </source>
</evidence>
<dbReference type="SUPFAM" id="SSF55486">
    <property type="entry name" value="Metalloproteases ('zincins'), catalytic domain"/>
    <property type="match status" value="1"/>
</dbReference>
<dbReference type="Pfam" id="PF02868">
    <property type="entry name" value="Peptidase_M4_C"/>
    <property type="match status" value="1"/>
</dbReference>
<dbReference type="InterPro" id="IPR011096">
    <property type="entry name" value="FTP_domain"/>
</dbReference>
<dbReference type="Gene3D" id="3.10.450.490">
    <property type="match status" value="1"/>
</dbReference>
<evidence type="ECO:0000259" key="13">
    <source>
        <dbReference type="Pfam" id="PF18962"/>
    </source>
</evidence>
<feature type="active site" description="Proton donor" evidence="8">
    <location>
        <position position="526"/>
    </location>
</feature>
<dbReference type="EMBL" id="BSOH01000027">
    <property type="protein sequence ID" value="GLR19262.1"/>
    <property type="molecule type" value="Genomic_DNA"/>
</dbReference>
<reference evidence="14" key="2">
    <citation type="submission" date="2023-01" db="EMBL/GenBank/DDBJ databases">
        <title>Draft genome sequence of Portibacter lacus strain NBRC 108769.</title>
        <authorList>
            <person name="Sun Q."/>
            <person name="Mori K."/>
        </authorList>
    </citation>
    <scope>NUCLEOTIDE SEQUENCE</scope>
    <source>
        <strain evidence="14">NBRC 108769</strain>
    </source>
</reference>
<dbReference type="Pfam" id="PF18962">
    <property type="entry name" value="Por_Secre_tail"/>
    <property type="match status" value="1"/>
</dbReference>
<dbReference type="Gene3D" id="1.10.390.10">
    <property type="entry name" value="Neutral Protease Domain 2"/>
    <property type="match status" value="1"/>
</dbReference>
<keyword evidence="5" id="KW-0378">Hydrolase</keyword>
<reference evidence="14" key="1">
    <citation type="journal article" date="2014" name="Int. J. Syst. Evol. Microbiol.">
        <title>Complete genome sequence of Corynebacterium casei LMG S-19264T (=DSM 44701T), isolated from a smear-ripened cheese.</title>
        <authorList>
            <consortium name="US DOE Joint Genome Institute (JGI-PGF)"/>
            <person name="Walter F."/>
            <person name="Albersmeier A."/>
            <person name="Kalinowski J."/>
            <person name="Ruckert C."/>
        </authorList>
    </citation>
    <scope>NUCLEOTIDE SEQUENCE</scope>
    <source>
        <strain evidence="14">NBRC 108769</strain>
    </source>
</reference>
<dbReference type="AlphaFoldDB" id="A0AA37SS61"/>
<dbReference type="PANTHER" id="PTHR33794:SF1">
    <property type="entry name" value="BACILLOLYSIN"/>
    <property type="match status" value="1"/>
</dbReference>
<sequence length="1016" mass="112417">MNRILLLLLIITGSFQVNAQLKSISKTGIPVTELKQPTFNPTLPQSQNLTHVDYTQLGKLTTLSINKKIKAYQFDKNKMPIHIKGNLKDFTPELSRQAFDYLEEIAPLYHISNAEQEWVIKEITTDEIGMQHIKVQQVINEIPVFAGELTMHAKKGRIETVMGRGFPTPELASFTPKISARQAEKNMTAMLSKMKHFVEIPSEHLKMLDMNQVTVELVVYHKDDYAHQEFLAYHIKAYENLGSYKTYFMDANTGEIIHDHDNICNFHADHMPPPDGPKTANATDLNGINRTIDTYESGGNFFLINATKPNFSSSQSTMPNEPKGVIWTMDAQNSSPSTDDFTAFHVATSDNNSWNDRSSVSAHYNAGIAYDYFKNIHARNAIDGGGGNIISFVNVTDEDDADMDNAFWNGVAMFYGNGNTEFSELAGSLDVAGHEMSHGVVQSSANLKYEGESGALNESFADIFGVMMDRDDYKIGEDVVSSAYTTGALRDMANPNNGGSKLGDRGYQPGHVNQQYFGSADNGGVHINSGIVNHAFFLFAEAVGKDKAEKVYYRALTQYLTRSSQFIDARIAVVQAAQDLYGANEANAAKAAYDQVGIGESAGGDYTNDATTNEGDGFIVFSDGSQTKLQLANGSLELVLDPASASPPYSKPSVTDDGSLIFYVNADNQIAYTAINWDSGEVNVDIWQDQEIWANVAISKDGNRIAAVELAQSNRIHIYDFSLQEWYTDDFNNLGFQLYNPTFSEGVSTGDAKFADAMDFDISGEVLMFDVYSEIDGSFGEKIGYWDIGFLNVFDNSTSNWSDGQIAKLFSNLADGLSVGNPTFSKNSPYIIAFDYIEDNERAVIGANIETGDIENIFDNSSLGYPAYTATDEQMVFTNESTFNTDIFIVNLDETKITPIPSTVGNLISDAKWGVPFRNGTRTLSDVEETELIVEHINVFPNPSSDMIYFELELENKEDASIEIRAIDGRLINKVNTTLIAGKNRKNYNISDLQAGQYSLNVITRKHNRTAVFTKL</sequence>
<dbReference type="GO" id="GO:0006508">
    <property type="term" value="P:proteolysis"/>
    <property type="evidence" value="ECO:0007669"/>
    <property type="project" value="UniProtKB-KW"/>
</dbReference>
<evidence type="ECO:0000256" key="5">
    <source>
        <dbReference type="ARBA" id="ARBA00022801"/>
    </source>
</evidence>
<evidence type="ECO:0000259" key="11">
    <source>
        <dbReference type="Pfam" id="PF02868"/>
    </source>
</evidence>
<dbReference type="GO" id="GO:0004222">
    <property type="term" value="F:metalloendopeptidase activity"/>
    <property type="evidence" value="ECO:0007669"/>
    <property type="project" value="InterPro"/>
</dbReference>
<dbReference type="PANTHER" id="PTHR33794">
    <property type="entry name" value="BACILLOLYSIN"/>
    <property type="match status" value="1"/>
</dbReference>
<feature type="domain" description="Peptidase M4 C-terminal" evidence="11">
    <location>
        <begin position="445"/>
        <end position="598"/>
    </location>
</feature>
<feature type="active site" evidence="8">
    <location>
        <position position="435"/>
    </location>
</feature>
<protein>
    <recommendedName>
        <fullName evidence="16">T9SS type A sorting domain-containing protein</fullName>
    </recommendedName>
</protein>
<dbReference type="InterPro" id="IPR023612">
    <property type="entry name" value="Peptidase_M4"/>
</dbReference>
<dbReference type="Pfam" id="PF01447">
    <property type="entry name" value="Peptidase_M4"/>
    <property type="match status" value="1"/>
</dbReference>
<comment type="similarity">
    <text evidence="1">Belongs to the peptidase M4 family.</text>
</comment>
<evidence type="ECO:0000256" key="9">
    <source>
        <dbReference type="SAM" id="SignalP"/>
    </source>
</evidence>
<dbReference type="Pfam" id="PF07504">
    <property type="entry name" value="FTP"/>
    <property type="match status" value="1"/>
</dbReference>
<evidence type="ECO:0000256" key="1">
    <source>
        <dbReference type="ARBA" id="ARBA00009388"/>
    </source>
</evidence>
<evidence type="ECO:0008006" key="16">
    <source>
        <dbReference type="Google" id="ProtNLM"/>
    </source>
</evidence>
<keyword evidence="7" id="KW-0482">Metalloprotease</keyword>
<dbReference type="GO" id="GO:0046872">
    <property type="term" value="F:metal ion binding"/>
    <property type="evidence" value="ECO:0007669"/>
    <property type="project" value="UniProtKB-KW"/>
</dbReference>
<dbReference type="InterPro" id="IPR013856">
    <property type="entry name" value="Peptidase_M4_domain"/>
</dbReference>
<feature type="signal peptide" evidence="9">
    <location>
        <begin position="1"/>
        <end position="19"/>
    </location>
</feature>
<keyword evidence="6" id="KW-0862">Zinc</keyword>
<dbReference type="Gene3D" id="3.10.170.10">
    <property type="match status" value="1"/>
</dbReference>
<evidence type="ECO:0000313" key="14">
    <source>
        <dbReference type="EMBL" id="GLR19262.1"/>
    </source>
</evidence>
<evidence type="ECO:0000256" key="3">
    <source>
        <dbReference type="ARBA" id="ARBA00022723"/>
    </source>
</evidence>
<feature type="chain" id="PRO_5041422694" description="T9SS type A sorting domain-containing protein" evidence="9">
    <location>
        <begin position="20"/>
        <end position="1016"/>
    </location>
</feature>
<keyword evidence="15" id="KW-1185">Reference proteome</keyword>
<evidence type="ECO:0000256" key="7">
    <source>
        <dbReference type="ARBA" id="ARBA00023049"/>
    </source>
</evidence>
<name>A0AA37SS61_9BACT</name>
<gene>
    <name evidence="14" type="ORF">GCM10007940_38780</name>
</gene>
<dbReference type="NCBIfam" id="TIGR04183">
    <property type="entry name" value="Por_Secre_tail"/>
    <property type="match status" value="1"/>
</dbReference>
<evidence type="ECO:0000259" key="10">
    <source>
        <dbReference type="Pfam" id="PF01447"/>
    </source>
</evidence>
<evidence type="ECO:0000313" key="15">
    <source>
        <dbReference type="Proteomes" id="UP001156666"/>
    </source>
</evidence>
<dbReference type="PRINTS" id="PR00730">
    <property type="entry name" value="THERMOLYSIN"/>
</dbReference>
<proteinExistence type="inferred from homology"/>
<dbReference type="RefSeq" id="WP_235292033.1">
    <property type="nucleotide sequence ID" value="NZ_BSOH01000027.1"/>
</dbReference>
<keyword evidence="3" id="KW-0479">Metal-binding</keyword>
<keyword evidence="4 9" id="KW-0732">Signal</keyword>
<evidence type="ECO:0000256" key="4">
    <source>
        <dbReference type="ARBA" id="ARBA00022729"/>
    </source>
</evidence>